<reference evidence="4" key="1">
    <citation type="journal article" date="2020" name="Stud. Mycol.">
        <title>101 Dothideomycetes genomes: a test case for predicting lifestyles and emergence of pathogens.</title>
        <authorList>
            <person name="Haridas S."/>
            <person name="Albert R."/>
            <person name="Binder M."/>
            <person name="Bloem J."/>
            <person name="Labutti K."/>
            <person name="Salamov A."/>
            <person name="Andreopoulos B."/>
            <person name="Baker S."/>
            <person name="Barry K."/>
            <person name="Bills G."/>
            <person name="Bluhm B."/>
            <person name="Cannon C."/>
            <person name="Castanera R."/>
            <person name="Culley D."/>
            <person name="Daum C."/>
            <person name="Ezra D."/>
            <person name="Gonzalez J."/>
            <person name="Henrissat B."/>
            <person name="Kuo A."/>
            <person name="Liang C."/>
            <person name="Lipzen A."/>
            <person name="Lutzoni F."/>
            <person name="Magnuson J."/>
            <person name="Mondo S."/>
            <person name="Nolan M."/>
            <person name="Ohm R."/>
            <person name="Pangilinan J."/>
            <person name="Park H.-J."/>
            <person name="Ramirez L."/>
            <person name="Alfaro M."/>
            <person name="Sun H."/>
            <person name="Tritt A."/>
            <person name="Yoshinaga Y."/>
            <person name="Zwiers L.-H."/>
            <person name="Turgeon B."/>
            <person name="Goodwin S."/>
            <person name="Spatafora J."/>
            <person name="Crous P."/>
            <person name="Grigoriev I."/>
        </authorList>
    </citation>
    <scope>NUCLEOTIDE SEQUENCE</scope>
    <source>
        <strain evidence="4">CBS 279.74</strain>
    </source>
</reference>
<sequence>MKESWLSARTQQSLQDRKHIEKLPSDLAARKMYDSISRFRSRVTDSARHVVTECYQPSIRNMVPEVPLLLPTFQFLAVDPKEHPSQGRFLGKPLVKLAANCLFGAGRLGLAREEPSKGYFKRATINMVGYFGAVLYMCISEWESGVRKVAKLGAEKVEPPHRAISEEWRQMSHVRREVIQQLLWDMIVQDATAEPTAALEVHDNPHKDDLDDLQELMSPEMKSRYGQGDVAAALNQAGAVDYPNATTATTPGLAGSQAPMSSQPVHAGGGLHDGGTSNHAGGVRQSSDTEDIDQTRLIEEEALVASSADAATGPVLVLFKSKHNGQTKDWELNVADSAADWKKFTKSAVSRYKGSKVGDWVGEYTDNRDQSHQFLHKGSWAKMVALACGVGSKQVVVSVLTRDEYFREAQ</sequence>
<evidence type="ECO:0000313" key="6">
    <source>
        <dbReference type="Proteomes" id="UP000799428"/>
    </source>
</evidence>
<dbReference type="EMBL" id="MU005794">
    <property type="protein sequence ID" value="KAF2702715.1"/>
    <property type="molecule type" value="Genomic_DNA"/>
</dbReference>
<dbReference type="EMBL" id="MU005787">
    <property type="protein sequence ID" value="KAF2703547.1"/>
    <property type="molecule type" value="Genomic_DNA"/>
</dbReference>
<dbReference type="EMBL" id="MU005787">
    <property type="protein sequence ID" value="KAF2703359.1"/>
    <property type="molecule type" value="Genomic_DNA"/>
</dbReference>
<dbReference type="AlphaFoldDB" id="A0A6G1JRW0"/>
<evidence type="ECO:0000259" key="2">
    <source>
        <dbReference type="Pfam" id="PF20149"/>
    </source>
</evidence>
<feature type="region of interest" description="Disordered" evidence="1">
    <location>
        <begin position="248"/>
        <end position="291"/>
    </location>
</feature>
<evidence type="ECO:0000313" key="3">
    <source>
        <dbReference type="EMBL" id="KAF2702715.1"/>
    </source>
</evidence>
<dbReference type="Proteomes" id="UP000799428">
    <property type="component" value="Unassembled WGS sequence"/>
</dbReference>
<dbReference type="Pfam" id="PF20149">
    <property type="entry name" value="DUF6532"/>
    <property type="match status" value="1"/>
</dbReference>
<gene>
    <name evidence="4" type="ORF">K504DRAFT_463430</name>
    <name evidence="5" type="ORF">K504DRAFT_463599</name>
    <name evidence="3" type="ORF">K504DRAFT_464993</name>
</gene>
<feature type="domain" description="DUF6532" evidence="2">
    <location>
        <begin position="5"/>
        <end position="169"/>
    </location>
</feature>
<dbReference type="OrthoDB" id="5492379at2759"/>
<evidence type="ECO:0000313" key="4">
    <source>
        <dbReference type="EMBL" id="KAF2703359.1"/>
    </source>
</evidence>
<dbReference type="InterPro" id="IPR045341">
    <property type="entry name" value="DUF6532"/>
</dbReference>
<keyword evidence="6" id="KW-1185">Reference proteome</keyword>
<protein>
    <recommendedName>
        <fullName evidence="2">DUF6532 domain-containing protein</fullName>
    </recommendedName>
</protein>
<proteinExistence type="predicted"/>
<evidence type="ECO:0000256" key="1">
    <source>
        <dbReference type="SAM" id="MobiDB-lite"/>
    </source>
</evidence>
<accession>A0A6G1JRW0</accession>
<organism evidence="4 6">
    <name type="scientific">Pleomassaria siparia CBS 279.74</name>
    <dbReference type="NCBI Taxonomy" id="1314801"/>
    <lineage>
        <taxon>Eukaryota</taxon>
        <taxon>Fungi</taxon>
        <taxon>Dikarya</taxon>
        <taxon>Ascomycota</taxon>
        <taxon>Pezizomycotina</taxon>
        <taxon>Dothideomycetes</taxon>
        <taxon>Pleosporomycetidae</taxon>
        <taxon>Pleosporales</taxon>
        <taxon>Pleomassariaceae</taxon>
        <taxon>Pleomassaria</taxon>
    </lineage>
</organism>
<evidence type="ECO:0000313" key="5">
    <source>
        <dbReference type="EMBL" id="KAF2703547.1"/>
    </source>
</evidence>
<name>A0A6G1JRW0_9PLEO</name>